<feature type="domain" description="NADP-dependent oxidoreductase" evidence="1">
    <location>
        <begin position="15"/>
        <end position="321"/>
    </location>
</feature>
<protein>
    <recommendedName>
        <fullName evidence="1">NADP-dependent oxidoreductase domain-containing protein</fullName>
    </recommendedName>
</protein>
<accession>D6PE93</accession>
<dbReference type="EMBL" id="GU943011">
    <property type="protein sequence ID" value="ADD94044.1"/>
    <property type="molecule type" value="Genomic_DNA"/>
</dbReference>
<dbReference type="PANTHER" id="PTHR43312">
    <property type="entry name" value="D-THREO-ALDOSE 1-DEHYDROGENASE"/>
    <property type="match status" value="1"/>
</dbReference>
<dbReference type="PANTHER" id="PTHR43312:SF1">
    <property type="entry name" value="NADP-DEPENDENT OXIDOREDUCTASE DOMAIN-CONTAINING PROTEIN"/>
    <property type="match status" value="1"/>
</dbReference>
<organism evidence="2">
    <name type="scientific">uncultured marine bacterium MedDCM-OCT-S12-C289</name>
    <dbReference type="NCBI Taxonomy" id="743082"/>
    <lineage>
        <taxon>Bacteria</taxon>
        <taxon>environmental samples</taxon>
    </lineage>
</organism>
<dbReference type="Pfam" id="PF00248">
    <property type="entry name" value="Aldo_ket_red"/>
    <property type="match status" value="1"/>
</dbReference>
<reference evidence="2" key="1">
    <citation type="journal article" date="2010" name="ISME J.">
        <title>Metagenome of the Mediterranean deep chlorophyll maximum studied by direct and fosmid library 454 pyrosequencing.</title>
        <authorList>
            <person name="Ghai R."/>
            <person name="Martin-Cuadrado A.B."/>
            <person name="Molto A.G."/>
            <person name="Heredia I.G."/>
            <person name="Cabrera R."/>
            <person name="Martin J."/>
            <person name="Verdu M."/>
            <person name="Deschamps P."/>
            <person name="Moreira D."/>
            <person name="Lopez-Garcia P."/>
            <person name="Mira A."/>
            <person name="Rodriguez-Valera F."/>
        </authorList>
    </citation>
    <scope>NUCLEOTIDE SEQUENCE</scope>
</reference>
<evidence type="ECO:0000313" key="2">
    <source>
        <dbReference type="EMBL" id="ADD94044.1"/>
    </source>
</evidence>
<dbReference type="SUPFAM" id="SSF51430">
    <property type="entry name" value="NAD(P)-linked oxidoreductase"/>
    <property type="match status" value="1"/>
</dbReference>
<sequence>MEKRSFKPFGSVSALTLGGGGIGNVWGETSREECVASVNLALESGIDHLDVAPMYGKGEAERVVGEAIKDKDRSTFRITTKCRLGTPNDEEVYDKLNASLIRSLDTMGTDHVDLFLLHSQLIEDDYELPVLNELRATNATTLKCYYDAVIPAFEQLKKEGKILNWGIGLGQEEALIHAINSQTPPDAMQCAVNVLNSIGAIGYISKKSNPNLILEECQKLDIPILAIRAVQAGALTDKMDREPHPSSMDKADFDDFDKAEPFRMLAAEWNESAASLAHRYALSTDKVGSVILGIKNREELIECLEAEKKGKLTEDQMKALSRLF</sequence>
<dbReference type="InterPro" id="IPR053135">
    <property type="entry name" value="AKR2_Oxidoreductase"/>
</dbReference>
<name>D6PE93_9BACT</name>
<dbReference type="InterPro" id="IPR036812">
    <property type="entry name" value="NAD(P)_OxRdtase_dom_sf"/>
</dbReference>
<dbReference type="InterPro" id="IPR023210">
    <property type="entry name" value="NADP_OxRdtase_dom"/>
</dbReference>
<proteinExistence type="predicted"/>
<dbReference type="Gene3D" id="3.20.20.100">
    <property type="entry name" value="NADP-dependent oxidoreductase domain"/>
    <property type="match status" value="1"/>
</dbReference>
<dbReference type="AlphaFoldDB" id="D6PE93"/>
<evidence type="ECO:0000259" key="1">
    <source>
        <dbReference type="Pfam" id="PF00248"/>
    </source>
</evidence>